<gene>
    <name evidence="1" type="ORF">Patl1_02685</name>
</gene>
<sequence>MPLNHTSKEPTSSITTSQKPASLPSKSKL</sequence>
<dbReference type="Proteomes" id="UP001164250">
    <property type="component" value="Chromosome 1"/>
</dbReference>
<proteinExistence type="predicted"/>
<reference evidence="2" key="1">
    <citation type="journal article" date="2023" name="G3 (Bethesda)">
        <title>Genome assembly and association tests identify interacting loci associated with vigor, precocity, and sex in interspecific pistachio rootstocks.</title>
        <authorList>
            <person name="Palmer W."/>
            <person name="Jacygrad E."/>
            <person name="Sagayaradj S."/>
            <person name="Cavanaugh K."/>
            <person name="Han R."/>
            <person name="Bertier L."/>
            <person name="Beede B."/>
            <person name="Kafkas S."/>
            <person name="Golino D."/>
            <person name="Preece J."/>
            <person name="Michelmore R."/>
        </authorList>
    </citation>
    <scope>NUCLEOTIDE SEQUENCE [LARGE SCALE GENOMIC DNA]</scope>
</reference>
<organism evidence="1 2">
    <name type="scientific">Pistacia atlantica</name>
    <dbReference type="NCBI Taxonomy" id="434234"/>
    <lineage>
        <taxon>Eukaryota</taxon>
        <taxon>Viridiplantae</taxon>
        <taxon>Streptophyta</taxon>
        <taxon>Embryophyta</taxon>
        <taxon>Tracheophyta</taxon>
        <taxon>Spermatophyta</taxon>
        <taxon>Magnoliopsida</taxon>
        <taxon>eudicotyledons</taxon>
        <taxon>Gunneridae</taxon>
        <taxon>Pentapetalae</taxon>
        <taxon>rosids</taxon>
        <taxon>malvids</taxon>
        <taxon>Sapindales</taxon>
        <taxon>Anacardiaceae</taxon>
        <taxon>Pistacia</taxon>
    </lineage>
</organism>
<protein>
    <submittedName>
        <fullName evidence="1">Uncharacterized protein</fullName>
    </submittedName>
</protein>
<evidence type="ECO:0000313" key="2">
    <source>
        <dbReference type="Proteomes" id="UP001164250"/>
    </source>
</evidence>
<keyword evidence="2" id="KW-1185">Reference proteome</keyword>
<evidence type="ECO:0000313" key="1">
    <source>
        <dbReference type="EMBL" id="KAJ0111722.1"/>
    </source>
</evidence>
<accession>A0ACC1C830</accession>
<comment type="caution">
    <text evidence="1">The sequence shown here is derived from an EMBL/GenBank/DDBJ whole genome shotgun (WGS) entry which is preliminary data.</text>
</comment>
<dbReference type="EMBL" id="CM047897">
    <property type="protein sequence ID" value="KAJ0111722.1"/>
    <property type="molecule type" value="Genomic_DNA"/>
</dbReference>
<name>A0ACC1C830_9ROSI</name>